<evidence type="ECO:0000256" key="2">
    <source>
        <dbReference type="ARBA" id="ARBA00022603"/>
    </source>
</evidence>
<dbReference type="OMA" id="FKSETII"/>
<evidence type="ECO:0000313" key="6">
    <source>
        <dbReference type="Proteomes" id="UP000006729"/>
    </source>
</evidence>
<reference evidence="5 6" key="1">
    <citation type="journal article" date="2006" name="Science">
        <title>The genome of black cottonwood, Populus trichocarpa (Torr. &amp; Gray).</title>
        <authorList>
            <person name="Tuskan G.A."/>
            <person name="Difazio S."/>
            <person name="Jansson S."/>
            <person name="Bohlmann J."/>
            <person name="Grigoriev I."/>
            <person name="Hellsten U."/>
            <person name="Putnam N."/>
            <person name="Ralph S."/>
            <person name="Rombauts S."/>
            <person name="Salamov A."/>
            <person name="Schein J."/>
            <person name="Sterck L."/>
            <person name="Aerts A."/>
            <person name="Bhalerao R.R."/>
            <person name="Bhalerao R.P."/>
            <person name="Blaudez D."/>
            <person name="Boerjan W."/>
            <person name="Brun A."/>
            <person name="Brunner A."/>
            <person name="Busov V."/>
            <person name="Campbell M."/>
            <person name="Carlson J."/>
            <person name="Chalot M."/>
            <person name="Chapman J."/>
            <person name="Chen G.L."/>
            <person name="Cooper D."/>
            <person name="Coutinho P.M."/>
            <person name="Couturier J."/>
            <person name="Covert S."/>
            <person name="Cronk Q."/>
            <person name="Cunningham R."/>
            <person name="Davis J."/>
            <person name="Degroeve S."/>
            <person name="Dejardin A."/>
            <person name="Depamphilis C."/>
            <person name="Detter J."/>
            <person name="Dirks B."/>
            <person name="Dubchak I."/>
            <person name="Duplessis S."/>
            <person name="Ehlting J."/>
            <person name="Ellis B."/>
            <person name="Gendler K."/>
            <person name="Goodstein D."/>
            <person name="Gribskov M."/>
            <person name="Grimwood J."/>
            <person name="Groover A."/>
            <person name="Gunter L."/>
            <person name="Hamberger B."/>
            <person name="Heinze B."/>
            <person name="Helariutta Y."/>
            <person name="Henrissat B."/>
            <person name="Holligan D."/>
            <person name="Holt R."/>
            <person name="Huang W."/>
            <person name="Islam-Faridi N."/>
            <person name="Jones S."/>
            <person name="Jones-Rhoades M."/>
            <person name="Jorgensen R."/>
            <person name="Joshi C."/>
            <person name="Kangasjarvi J."/>
            <person name="Karlsson J."/>
            <person name="Kelleher C."/>
            <person name="Kirkpatrick R."/>
            <person name="Kirst M."/>
            <person name="Kohler A."/>
            <person name="Kalluri U."/>
            <person name="Larimer F."/>
            <person name="Leebens-Mack J."/>
            <person name="Leple J.C."/>
            <person name="Locascio P."/>
            <person name="Lou Y."/>
            <person name="Lucas S."/>
            <person name="Martin F."/>
            <person name="Montanini B."/>
            <person name="Napoli C."/>
            <person name="Nelson D.R."/>
            <person name="Nelson C."/>
            <person name="Nieminen K."/>
            <person name="Nilsson O."/>
            <person name="Pereda V."/>
            <person name="Peter G."/>
            <person name="Philippe R."/>
            <person name="Pilate G."/>
            <person name="Poliakov A."/>
            <person name="Razumovskaya J."/>
            <person name="Richardson P."/>
            <person name="Rinaldi C."/>
            <person name="Ritland K."/>
            <person name="Rouze P."/>
            <person name="Ryaboy D."/>
            <person name="Schmutz J."/>
            <person name="Schrader J."/>
            <person name="Segerman B."/>
            <person name="Shin H."/>
            <person name="Siddiqui A."/>
            <person name="Sterky F."/>
            <person name="Terry A."/>
            <person name="Tsai C.J."/>
            <person name="Uberbacher E."/>
            <person name="Unneberg P."/>
            <person name="Vahala J."/>
            <person name="Wall K."/>
            <person name="Wessler S."/>
            <person name="Yang G."/>
            <person name="Yin T."/>
            <person name="Douglas C."/>
            <person name="Marra M."/>
            <person name="Sandberg G."/>
            <person name="Van de Peer Y."/>
            <person name="Rokhsar D."/>
        </authorList>
    </citation>
    <scope>NUCLEOTIDE SEQUENCE [LARGE SCALE GENOMIC DNA]</scope>
    <source>
        <strain evidence="6">cv. Nisqually</strain>
        <strain evidence="5">Nisqually-1</strain>
    </source>
</reference>
<sequence>MLGQEVSGVSYITIDINPHALRVTLETLDAHGVDADLMCVDIASGLEKRLSGMVDVMVVNPPYVLPMPDDEADNEGMASAWAGGRIGRSVIDRMLPVADRLLSDKGWLYMVTLTTMILT</sequence>
<dbReference type="Gene3D" id="3.40.50.150">
    <property type="entry name" value="Vaccinia Virus protein VP39"/>
    <property type="match status" value="1"/>
</dbReference>
<dbReference type="EMBL" id="CM009292">
    <property type="protein sequence ID" value="RQO88412.1"/>
    <property type="molecule type" value="Genomic_DNA"/>
</dbReference>
<dbReference type="InterPro" id="IPR029063">
    <property type="entry name" value="SAM-dependent_MTases_sf"/>
</dbReference>
<dbReference type="InterPro" id="IPR002052">
    <property type="entry name" value="DNA_methylase_N6_adenine_CS"/>
</dbReference>
<keyword evidence="4" id="KW-0949">S-adenosyl-L-methionine</keyword>
<dbReference type="GO" id="GO:0035657">
    <property type="term" value="C:eRF1 methyltransferase complex"/>
    <property type="evidence" value="ECO:0000318"/>
    <property type="project" value="GO_Central"/>
</dbReference>
<dbReference type="InterPro" id="IPR052190">
    <property type="entry name" value="Euk-Arch_PrmC-MTase"/>
</dbReference>
<keyword evidence="3" id="KW-0808">Transferase</keyword>
<dbReference type="PANTHER" id="PTHR45875:SF1">
    <property type="entry name" value="METHYLTRANSFERASE N6AMT1"/>
    <property type="match status" value="1"/>
</dbReference>
<dbReference type="InParanoid" id="A0A3N7FNT7"/>
<keyword evidence="2" id="KW-0489">Methyltransferase</keyword>
<accession>A0A3N7FNT7</accession>
<evidence type="ECO:0000256" key="3">
    <source>
        <dbReference type="ARBA" id="ARBA00022679"/>
    </source>
</evidence>
<keyword evidence="6" id="KW-1185">Reference proteome</keyword>
<dbReference type="AlphaFoldDB" id="A0A3N7FNT7"/>
<evidence type="ECO:0008006" key="7">
    <source>
        <dbReference type="Google" id="ProtNLM"/>
    </source>
</evidence>
<dbReference type="GO" id="GO:0008276">
    <property type="term" value="F:protein methyltransferase activity"/>
    <property type="evidence" value="ECO:0000318"/>
    <property type="project" value="GO_Central"/>
</dbReference>
<dbReference type="PROSITE" id="PS00092">
    <property type="entry name" value="N6_MTASE"/>
    <property type="match status" value="1"/>
</dbReference>
<dbReference type="Gramene" id="Potri.003G157201.2.v4.1">
    <property type="protein sequence ID" value="Potri.003G157201.2.v4.1"/>
    <property type="gene ID" value="Potri.003G157201.v4.1"/>
</dbReference>
<dbReference type="PANTHER" id="PTHR45875">
    <property type="entry name" value="METHYLTRANSFERASE N6AMT1"/>
    <property type="match status" value="1"/>
</dbReference>
<evidence type="ECO:0000256" key="4">
    <source>
        <dbReference type="ARBA" id="ARBA00022691"/>
    </source>
</evidence>
<dbReference type="EMBL" id="CM009292">
    <property type="protein sequence ID" value="RQO88411.1"/>
    <property type="molecule type" value="Genomic_DNA"/>
</dbReference>
<dbReference type="GO" id="GO:0003676">
    <property type="term" value="F:nucleic acid binding"/>
    <property type="evidence" value="ECO:0007669"/>
    <property type="project" value="InterPro"/>
</dbReference>
<evidence type="ECO:0000256" key="1">
    <source>
        <dbReference type="ARBA" id="ARBA00006149"/>
    </source>
</evidence>
<comment type="similarity">
    <text evidence="1">Belongs to the eukaryotic/archaeal PrmC-related family.</text>
</comment>
<proteinExistence type="inferred from homology"/>
<reference evidence="5" key="2">
    <citation type="submission" date="2017-07" db="EMBL/GenBank/DDBJ databases">
        <title>WGS assembly of Populus trichocarpa.</title>
        <authorList>
            <person name="Tuskan G."/>
            <person name="Difazio S."/>
            <person name="Jansson S."/>
            <person name="Bohlmann J."/>
            <person name="Grigoriev I."/>
            <person name="Hellsten U."/>
            <person name="Putnam N."/>
            <person name="Ralph S."/>
            <person name="Rombauts S."/>
            <person name="Salamov A."/>
            <person name="Schein J."/>
            <person name="Sterck L."/>
            <person name="Aerts A."/>
            <person name="Bhalerao R."/>
            <person name="Bhalerao R."/>
            <person name="Blaudez D."/>
            <person name="Boerjan W."/>
            <person name="Brun A."/>
            <person name="Brunner A."/>
            <person name="Busov V."/>
            <person name="Campbell M."/>
            <person name="Carlson J."/>
            <person name="Chalot M."/>
            <person name="Chapman J."/>
            <person name="Chen G."/>
            <person name="Cooper D."/>
            <person name="Coutinho P."/>
            <person name="Couturier J."/>
            <person name="Covert S."/>
            <person name="Cronk Q."/>
            <person name="Cunningham R."/>
            <person name="Davis J."/>
            <person name="Degroeve S."/>
            <person name="Dejardin A."/>
            <person name="Depamphilis C."/>
            <person name="Detter J."/>
            <person name="Dirks B."/>
            <person name="Dubchak I."/>
            <person name="Duplessis S."/>
            <person name="Ehlting J."/>
            <person name="Ellis B."/>
            <person name="Gendler K."/>
            <person name="Goodstein D."/>
            <person name="Gribskov M."/>
            <person name="Grimwood J."/>
            <person name="Groover A."/>
            <person name="Gunter L."/>
            <person name="Hamberger B."/>
            <person name="Heinze B."/>
            <person name="Helariutta Y."/>
            <person name="Henrissat B."/>
            <person name="Holligan D."/>
            <person name="Holt R."/>
            <person name="Huang W."/>
            <person name="Islam-Faridi N."/>
            <person name="Jones S."/>
            <person name="Jones-Rhoades M."/>
            <person name="Jorgensen R."/>
            <person name="Joshi C."/>
            <person name="Kangasjarvi J."/>
            <person name="Karlsson J."/>
            <person name="Kelleher C."/>
            <person name="Kirkpatrick R."/>
            <person name="Kirst M."/>
            <person name="Kohler A."/>
            <person name="Kalluri U."/>
            <person name="Larimer F."/>
            <person name="Leebens-Mack J."/>
            <person name="Leple J."/>
            <person name="Locascio P."/>
            <person name="Lou Y."/>
            <person name="Lucas S."/>
            <person name="Martin F."/>
            <person name="Montanini B."/>
            <person name="Napoli C."/>
            <person name="Nelson D."/>
            <person name="Nelson C."/>
            <person name="Nieminen K."/>
            <person name="Nilsson O."/>
            <person name="Pereda V."/>
            <person name="Peter G."/>
            <person name="Philippe R."/>
            <person name="Pilate G."/>
            <person name="Poliakov A."/>
            <person name="Razumovskaya J."/>
            <person name="Richardson P."/>
            <person name="Rinaldi C."/>
            <person name="Ritland K."/>
            <person name="Rouze P."/>
            <person name="Ryaboy D."/>
            <person name="Schmutz J."/>
            <person name="Schrader J."/>
            <person name="Segerman B."/>
            <person name="Shin H."/>
            <person name="Siddiqui A."/>
            <person name="Sterky F."/>
            <person name="Terry A."/>
            <person name="Tsai C."/>
            <person name="Uberbacher E."/>
            <person name="Unneberg P."/>
            <person name="Vahala J."/>
            <person name="Wall K."/>
            <person name="Wessler S."/>
            <person name="Yang G."/>
            <person name="Yin T."/>
            <person name="Douglas C."/>
            <person name="Marra M."/>
            <person name="Sandberg G."/>
            <person name="Van De Peer Y."/>
            <person name="Rokhsar D."/>
        </authorList>
    </citation>
    <scope>NUCLEOTIDE SEQUENCE</scope>
    <source>
        <strain evidence="5">Nisqually-1</strain>
    </source>
</reference>
<dbReference type="GO" id="GO:0032259">
    <property type="term" value="P:methylation"/>
    <property type="evidence" value="ECO:0007669"/>
    <property type="project" value="UniProtKB-KW"/>
</dbReference>
<dbReference type="SUPFAM" id="SSF53335">
    <property type="entry name" value="S-adenosyl-L-methionine-dependent methyltransferases"/>
    <property type="match status" value="1"/>
</dbReference>
<name>A0A3N7FNT7_POPTR</name>
<protein>
    <recommendedName>
        <fullName evidence="7">Methyltransferase small domain-containing protein</fullName>
    </recommendedName>
</protein>
<dbReference type="EMBL" id="CM009292">
    <property type="protein sequence ID" value="RQO88410.1"/>
    <property type="molecule type" value="Genomic_DNA"/>
</dbReference>
<dbReference type="Proteomes" id="UP000006729">
    <property type="component" value="Chromosome 3"/>
</dbReference>
<dbReference type="GO" id="GO:0008757">
    <property type="term" value="F:S-adenosylmethionine-dependent methyltransferase activity"/>
    <property type="evidence" value="ECO:0000318"/>
    <property type="project" value="GO_Central"/>
</dbReference>
<organism evidence="5 6">
    <name type="scientific">Populus trichocarpa</name>
    <name type="common">Western balsam poplar</name>
    <name type="synonym">Populus balsamifera subsp. trichocarpa</name>
    <dbReference type="NCBI Taxonomy" id="3694"/>
    <lineage>
        <taxon>Eukaryota</taxon>
        <taxon>Viridiplantae</taxon>
        <taxon>Streptophyta</taxon>
        <taxon>Embryophyta</taxon>
        <taxon>Tracheophyta</taxon>
        <taxon>Spermatophyta</taxon>
        <taxon>Magnoliopsida</taxon>
        <taxon>eudicotyledons</taxon>
        <taxon>Gunneridae</taxon>
        <taxon>Pentapetalae</taxon>
        <taxon>rosids</taxon>
        <taxon>fabids</taxon>
        <taxon>Malpighiales</taxon>
        <taxon>Salicaceae</taxon>
        <taxon>Saliceae</taxon>
        <taxon>Populus</taxon>
    </lineage>
</organism>
<dbReference type="STRING" id="3694.A0A3N7FNT7"/>
<evidence type="ECO:0000313" key="5">
    <source>
        <dbReference type="EMBL" id="RQO88411.1"/>
    </source>
</evidence>
<dbReference type="EMBL" id="CM009292">
    <property type="protein sequence ID" value="RQO88413.1"/>
    <property type="molecule type" value="Genomic_DNA"/>
</dbReference>
<gene>
    <name evidence="5" type="ORF">POPTR_003G157201</name>
</gene>
<dbReference type="SMR" id="A0A3N7FNT7"/>